<feature type="coiled-coil region" evidence="3">
    <location>
        <begin position="88"/>
        <end position="151"/>
    </location>
</feature>
<dbReference type="GO" id="GO:0031083">
    <property type="term" value="C:BLOC-1 complex"/>
    <property type="evidence" value="ECO:0007669"/>
    <property type="project" value="TreeGrafter"/>
</dbReference>
<proteinExistence type="inferred from homology"/>
<organism evidence="5 6">
    <name type="scientific">Parthenolecanium corni</name>
    <dbReference type="NCBI Taxonomy" id="536013"/>
    <lineage>
        <taxon>Eukaryota</taxon>
        <taxon>Metazoa</taxon>
        <taxon>Ecdysozoa</taxon>
        <taxon>Arthropoda</taxon>
        <taxon>Hexapoda</taxon>
        <taxon>Insecta</taxon>
        <taxon>Pterygota</taxon>
        <taxon>Neoptera</taxon>
        <taxon>Paraneoptera</taxon>
        <taxon>Hemiptera</taxon>
        <taxon>Sternorrhyncha</taxon>
        <taxon>Coccoidea</taxon>
        <taxon>Coccidae</taxon>
        <taxon>Parthenolecanium</taxon>
    </lineage>
</organism>
<reference evidence="5 6" key="1">
    <citation type="submission" date="2024-03" db="EMBL/GenBank/DDBJ databases">
        <title>Adaptation during the transition from Ophiocordyceps entomopathogen to insect associate is accompanied by gene loss and intensified selection.</title>
        <authorList>
            <person name="Ward C.M."/>
            <person name="Onetto C.A."/>
            <person name="Borneman A.R."/>
        </authorList>
    </citation>
    <scope>NUCLEOTIDE SEQUENCE [LARGE SCALE GENOMIC DNA]</scope>
    <source>
        <strain evidence="5">AWRI1</strain>
        <tissue evidence="5">Single Adult Female</tissue>
    </source>
</reference>
<feature type="region of interest" description="Disordered" evidence="4">
    <location>
        <begin position="1"/>
        <end position="23"/>
    </location>
</feature>
<evidence type="ECO:0000256" key="1">
    <source>
        <dbReference type="ARBA" id="ARBA00008942"/>
    </source>
</evidence>
<evidence type="ECO:0000256" key="4">
    <source>
        <dbReference type="SAM" id="MobiDB-lite"/>
    </source>
</evidence>
<evidence type="ECO:0000313" key="5">
    <source>
        <dbReference type="EMBL" id="KAK7576098.1"/>
    </source>
</evidence>
<keyword evidence="6" id="KW-1185">Reference proteome</keyword>
<evidence type="ECO:0000256" key="3">
    <source>
        <dbReference type="SAM" id="Coils"/>
    </source>
</evidence>
<comment type="similarity">
    <text evidence="1">Belongs to the BLOC1S3 family.</text>
</comment>
<dbReference type="InterPro" id="IPR017245">
    <property type="entry name" value="BLOC-1_complex_su-3"/>
</dbReference>
<dbReference type="PANTHER" id="PTHR31974">
    <property type="entry name" value="BIOGENESIS OF LYSOSOME-RELATED ORGANELLES COMPLEX 1 SUBUNIT 3"/>
    <property type="match status" value="1"/>
</dbReference>
<dbReference type="PANTHER" id="PTHR31974:SF2">
    <property type="entry name" value="BIOGENESIS OF LYSOSOME-RELATED ORGANELLES COMPLEX 1 SUBUNIT 3"/>
    <property type="match status" value="1"/>
</dbReference>
<evidence type="ECO:0000313" key="6">
    <source>
        <dbReference type="Proteomes" id="UP001367676"/>
    </source>
</evidence>
<name>A0AAN9TB02_9HEMI</name>
<comment type="caution">
    <text evidence="5">The sequence shown here is derived from an EMBL/GenBank/DDBJ whole genome shotgun (WGS) entry which is preliminary data.</text>
</comment>
<evidence type="ECO:0000256" key="2">
    <source>
        <dbReference type="ARBA" id="ARBA00019581"/>
    </source>
</evidence>
<accession>A0AAN9TB02</accession>
<gene>
    <name evidence="5" type="ORF">V9T40_012384</name>
</gene>
<keyword evidence="3" id="KW-0175">Coiled coil</keyword>
<dbReference type="Pfam" id="PF15753">
    <property type="entry name" value="BLOC1S3"/>
    <property type="match status" value="1"/>
</dbReference>
<sequence>MQDDGDPTLVLGEAPESDDECDFTGINTSKINFDELDQAMKTSVTGSEVLGEAVESDEEVVFHNTAPSNITRNTASPASTKKQYPNSVRKLYQKNKELSDSLASFKKQIFSSAKHELNSVNQQLLKSQIELQQTLMNLRTAKSNLSDYKKKLNNIIVANYIPSINIQTPPNV</sequence>
<dbReference type="AlphaFoldDB" id="A0AAN9TB02"/>
<dbReference type="EMBL" id="JBBCAQ010000036">
    <property type="protein sequence ID" value="KAK7576098.1"/>
    <property type="molecule type" value="Genomic_DNA"/>
</dbReference>
<protein>
    <recommendedName>
        <fullName evidence="2">Biogenesis of lysosome-related organelles complex 1 subunit 3</fullName>
    </recommendedName>
</protein>
<dbReference type="Proteomes" id="UP001367676">
    <property type="component" value="Unassembled WGS sequence"/>
</dbReference>